<reference evidence="3" key="1">
    <citation type="submission" date="2016-11" db="UniProtKB">
        <authorList>
            <consortium name="WormBaseParasite"/>
        </authorList>
    </citation>
    <scope>IDENTIFICATION</scope>
</reference>
<keyword evidence="1" id="KW-0812">Transmembrane</keyword>
<evidence type="ECO:0000313" key="3">
    <source>
        <dbReference type="WBParaSite" id="MhA1_Contig2285.frz3.gene6"/>
    </source>
</evidence>
<keyword evidence="2" id="KW-1185">Reference proteome</keyword>
<sequence length="125" mass="14181">MSLNNAIARHLEQSPAKYAYRKIDIRSVFLGKGRQEITHAVFTSTCPRRLIICFVSSPAFTGNTELSPFTFEHANVRSISADLEDFSFLLFHMTLILPITILFALMLICMLVWTSITGQILTREL</sequence>
<feature type="transmembrane region" description="Helical" evidence="1">
    <location>
        <begin position="89"/>
        <end position="113"/>
    </location>
</feature>
<evidence type="ECO:0000313" key="2">
    <source>
        <dbReference type="Proteomes" id="UP000095281"/>
    </source>
</evidence>
<organism evidence="2 3">
    <name type="scientific">Meloidogyne hapla</name>
    <name type="common">Root-knot nematode worm</name>
    <dbReference type="NCBI Taxonomy" id="6305"/>
    <lineage>
        <taxon>Eukaryota</taxon>
        <taxon>Metazoa</taxon>
        <taxon>Ecdysozoa</taxon>
        <taxon>Nematoda</taxon>
        <taxon>Chromadorea</taxon>
        <taxon>Rhabditida</taxon>
        <taxon>Tylenchina</taxon>
        <taxon>Tylenchomorpha</taxon>
        <taxon>Tylenchoidea</taxon>
        <taxon>Meloidogynidae</taxon>
        <taxon>Meloidogyninae</taxon>
        <taxon>Meloidogyne</taxon>
    </lineage>
</organism>
<dbReference type="AlphaFoldDB" id="A0A1I8BH45"/>
<evidence type="ECO:0000256" key="1">
    <source>
        <dbReference type="SAM" id="Phobius"/>
    </source>
</evidence>
<keyword evidence="1" id="KW-1133">Transmembrane helix</keyword>
<protein>
    <submittedName>
        <fullName evidence="3">Uncharacterized protein</fullName>
    </submittedName>
</protein>
<proteinExistence type="predicted"/>
<keyword evidence="1" id="KW-0472">Membrane</keyword>
<name>A0A1I8BH45_MELHA</name>
<dbReference type="WBParaSite" id="MhA1_Contig2285.frz3.gene6">
    <property type="protein sequence ID" value="MhA1_Contig2285.frz3.gene6"/>
    <property type="gene ID" value="MhA1_Contig2285.frz3.gene6"/>
</dbReference>
<accession>A0A1I8BH45</accession>
<dbReference type="Proteomes" id="UP000095281">
    <property type="component" value="Unplaced"/>
</dbReference>